<dbReference type="AlphaFoldDB" id="A0A370GBA8"/>
<keyword evidence="3" id="KW-1185">Reference proteome</keyword>
<sequence>MEQELKDTLKNVQGQIRYPKEIHIERILKKKKRAKLNQAALIVVILTLFLTLIPNVTPSWAELRLFGTSPKPAHPYSEYLVHNGYYYIPSVQKISKEQLETKLGTISRNGDWKFLREGDTTQYPPNSNYYSIKGKSPDKYIAVDIMAGPARKHKIEGYQVLKRAKLVEKPDVKSIYGGKNDSMEVNAAYENIRNIVPFLRILQSPDLKMTTSVLRNDGARYHVKLGYKPAPHSSIKQTVTLPGDNHVTEKFLWIQEYPEKYLDGNHPDYNGDFQYDSIQQVGEFSSNGITWASYQVAQYDSLFSTKINGIIYEVSCQGFSVEEMKKLLETFTIAPKK</sequence>
<evidence type="ECO:0008006" key="4">
    <source>
        <dbReference type="Google" id="ProtNLM"/>
    </source>
</evidence>
<dbReference type="Proteomes" id="UP000255326">
    <property type="component" value="Unassembled WGS sequence"/>
</dbReference>
<evidence type="ECO:0000256" key="1">
    <source>
        <dbReference type="SAM" id="Phobius"/>
    </source>
</evidence>
<dbReference type="EMBL" id="QQAY01000010">
    <property type="protein sequence ID" value="RDI41085.1"/>
    <property type="molecule type" value="Genomic_DNA"/>
</dbReference>
<evidence type="ECO:0000313" key="3">
    <source>
        <dbReference type="Proteomes" id="UP000255326"/>
    </source>
</evidence>
<gene>
    <name evidence="2" type="ORF">DFR59_11089</name>
</gene>
<reference evidence="2 3" key="1">
    <citation type="submission" date="2018-07" db="EMBL/GenBank/DDBJ databases">
        <title>Genomic Encyclopedia of Type Strains, Phase IV (KMG-IV): sequencing the most valuable type-strain genomes for metagenomic binning, comparative biology and taxonomic classification.</title>
        <authorList>
            <person name="Goeker M."/>
        </authorList>
    </citation>
    <scope>NUCLEOTIDE SEQUENCE [LARGE SCALE GENOMIC DNA]</scope>
    <source>
        <strain evidence="2 3">DSM 25281</strain>
    </source>
</reference>
<keyword evidence="1" id="KW-1133">Transmembrane helix</keyword>
<accession>A0A370GBA8</accession>
<keyword evidence="1" id="KW-0812">Transmembrane</keyword>
<keyword evidence="1" id="KW-0472">Membrane</keyword>
<dbReference type="RefSeq" id="WP_114746366.1">
    <property type="nucleotide sequence ID" value="NZ_QQAY01000010.1"/>
</dbReference>
<feature type="transmembrane region" description="Helical" evidence="1">
    <location>
        <begin position="36"/>
        <end position="56"/>
    </location>
</feature>
<proteinExistence type="predicted"/>
<comment type="caution">
    <text evidence="2">The sequence shown here is derived from an EMBL/GenBank/DDBJ whole genome shotgun (WGS) entry which is preliminary data.</text>
</comment>
<name>A0A370GBA8_9BACI</name>
<protein>
    <recommendedName>
        <fullName evidence="4">DUF4367 domain-containing protein</fullName>
    </recommendedName>
</protein>
<evidence type="ECO:0000313" key="2">
    <source>
        <dbReference type="EMBL" id="RDI41085.1"/>
    </source>
</evidence>
<dbReference type="OrthoDB" id="2881381at2"/>
<organism evidence="2 3">
    <name type="scientific">Falsibacillus pallidus</name>
    <dbReference type="NCBI Taxonomy" id="493781"/>
    <lineage>
        <taxon>Bacteria</taxon>
        <taxon>Bacillati</taxon>
        <taxon>Bacillota</taxon>
        <taxon>Bacilli</taxon>
        <taxon>Bacillales</taxon>
        <taxon>Bacillaceae</taxon>
        <taxon>Falsibacillus</taxon>
    </lineage>
</organism>